<evidence type="ECO:0000313" key="1">
    <source>
        <dbReference type="EMBL" id="ETJ41629.1"/>
    </source>
</evidence>
<dbReference type="AlphaFoldDB" id="W1YKB0"/>
<dbReference type="EMBL" id="AZMM01004448">
    <property type="protein sequence ID" value="ETJ41629.1"/>
    <property type="molecule type" value="Genomic_DNA"/>
</dbReference>
<name>W1YKB0_9ZZZZ</name>
<comment type="caution">
    <text evidence="1">The sequence shown here is derived from an EMBL/GenBank/DDBJ whole genome shotgun (WGS) entry which is preliminary data.</text>
</comment>
<sequence>GRMTPPSPRWQRWADSIPVQVVAWCAVLLSCYPRLWNKAGEEMFKLDAWIYYHAAAQWHARPRAADALPD</sequence>
<feature type="non-terminal residue" evidence="1">
    <location>
        <position position="1"/>
    </location>
</feature>
<organism evidence="1">
    <name type="scientific">human gut metagenome</name>
    <dbReference type="NCBI Taxonomy" id="408170"/>
    <lineage>
        <taxon>unclassified sequences</taxon>
        <taxon>metagenomes</taxon>
        <taxon>organismal metagenomes</taxon>
    </lineage>
</organism>
<protein>
    <submittedName>
        <fullName evidence="1">Integral membrane protein</fullName>
    </submittedName>
</protein>
<accession>W1YKB0</accession>
<proteinExistence type="predicted"/>
<feature type="non-terminal residue" evidence="1">
    <location>
        <position position="70"/>
    </location>
</feature>
<reference evidence="1" key="1">
    <citation type="submission" date="2013-12" db="EMBL/GenBank/DDBJ databases">
        <title>A Varibaculum cambriense genome reconstructed from a premature infant gut community with otherwise low bacterial novelty that shifts toward anaerobic metabolism during the third week of life.</title>
        <authorList>
            <person name="Brown C.T."/>
            <person name="Sharon I."/>
            <person name="Thomas B.C."/>
            <person name="Castelle C.J."/>
            <person name="Morowitz M.J."/>
            <person name="Banfield J.F."/>
        </authorList>
    </citation>
    <scope>NUCLEOTIDE SEQUENCE</scope>
</reference>
<gene>
    <name evidence="1" type="ORF">Q604_UNBC04448G0001</name>
</gene>